<dbReference type="SUPFAM" id="SSF109854">
    <property type="entry name" value="DinB/YfiT-like putative metalloenzymes"/>
    <property type="match status" value="2"/>
</dbReference>
<comment type="caution">
    <text evidence="5">The sequence shown here is derived from an EMBL/GenBank/DDBJ whole genome shotgun (WGS) entry which is preliminary data.</text>
</comment>
<dbReference type="GO" id="GO:0046872">
    <property type="term" value="F:metal ion binding"/>
    <property type="evidence" value="ECO:0007669"/>
    <property type="project" value="UniProtKB-KW"/>
</dbReference>
<evidence type="ECO:0000256" key="2">
    <source>
        <dbReference type="ARBA" id="ARBA00022723"/>
    </source>
</evidence>
<name>A0A537JD74_9BACT</name>
<accession>A0A537JD74</accession>
<dbReference type="InterPro" id="IPR024775">
    <property type="entry name" value="DinB-like"/>
</dbReference>
<evidence type="ECO:0000256" key="3">
    <source>
        <dbReference type="PIRSR" id="PIRSR607837-1"/>
    </source>
</evidence>
<dbReference type="EMBL" id="VBAN01000207">
    <property type="protein sequence ID" value="TMI81483.1"/>
    <property type="molecule type" value="Genomic_DNA"/>
</dbReference>
<comment type="similarity">
    <text evidence="1">Belongs to the DinB family.</text>
</comment>
<feature type="binding site" evidence="3">
    <location>
        <position position="46"/>
    </location>
    <ligand>
        <name>a divalent metal cation</name>
        <dbReference type="ChEBI" id="CHEBI:60240"/>
    </ligand>
</feature>
<dbReference type="AlphaFoldDB" id="A0A537JD74"/>
<dbReference type="Pfam" id="PF12867">
    <property type="entry name" value="DinB_2"/>
    <property type="match status" value="1"/>
</dbReference>
<organism evidence="5 6">
    <name type="scientific">Candidatus Segetimicrobium genomatis</name>
    <dbReference type="NCBI Taxonomy" id="2569760"/>
    <lineage>
        <taxon>Bacteria</taxon>
        <taxon>Bacillati</taxon>
        <taxon>Candidatus Sysuimicrobiota</taxon>
        <taxon>Candidatus Sysuimicrobiia</taxon>
        <taxon>Candidatus Sysuimicrobiales</taxon>
        <taxon>Candidatus Segetimicrobiaceae</taxon>
        <taxon>Candidatus Segetimicrobium</taxon>
    </lineage>
</organism>
<feature type="binding site" evidence="3">
    <location>
        <position position="145"/>
    </location>
    <ligand>
        <name>a divalent metal cation</name>
        <dbReference type="ChEBI" id="CHEBI:60240"/>
    </ligand>
</feature>
<dbReference type="Pfam" id="PF05163">
    <property type="entry name" value="DinB"/>
    <property type="match status" value="1"/>
</dbReference>
<reference evidence="5 6" key="1">
    <citation type="journal article" date="2019" name="Nat. Microbiol.">
        <title>Mediterranean grassland soil C-N compound turnover is dependent on rainfall and depth, and is mediated by genomically divergent microorganisms.</title>
        <authorList>
            <person name="Diamond S."/>
            <person name="Andeer P.F."/>
            <person name="Li Z."/>
            <person name="Crits-Christoph A."/>
            <person name="Burstein D."/>
            <person name="Anantharaman K."/>
            <person name="Lane K.R."/>
            <person name="Thomas B.C."/>
            <person name="Pan C."/>
            <person name="Northen T.R."/>
            <person name="Banfield J.F."/>
        </authorList>
    </citation>
    <scope>NUCLEOTIDE SEQUENCE [LARGE SCALE GENOMIC DNA]</scope>
    <source>
        <strain evidence="5">NP_6</strain>
    </source>
</reference>
<evidence type="ECO:0000259" key="4">
    <source>
        <dbReference type="Pfam" id="PF12867"/>
    </source>
</evidence>
<dbReference type="Gene3D" id="1.20.120.450">
    <property type="entry name" value="dinb family like domain"/>
    <property type="match status" value="2"/>
</dbReference>
<proteinExistence type="inferred from homology"/>
<dbReference type="InterPro" id="IPR034660">
    <property type="entry name" value="DinB/YfiT-like"/>
</dbReference>
<gene>
    <name evidence="5" type="ORF">E6H03_06950</name>
</gene>
<dbReference type="Proteomes" id="UP000318093">
    <property type="component" value="Unassembled WGS sequence"/>
</dbReference>
<evidence type="ECO:0000313" key="6">
    <source>
        <dbReference type="Proteomes" id="UP000318093"/>
    </source>
</evidence>
<evidence type="ECO:0000313" key="5">
    <source>
        <dbReference type="EMBL" id="TMI81483.1"/>
    </source>
</evidence>
<evidence type="ECO:0000256" key="1">
    <source>
        <dbReference type="ARBA" id="ARBA00008635"/>
    </source>
</evidence>
<sequence>MKAIDLYPYWRDNRALLAQVAGVLRDEDLDFRPRPELRSAGDVLRHVITSEEYWWRGGIQGEPYDKWRPPDWDRLGDEEKAEHRRRRFPTVKSILQGMEAAHAPVEEFLTGLDAADLCLKRRATWGEENTLRWMCWHLVEHDQHHRAQIYTRLRMLGHQPPQIWPRPQVMSRSPAVRWQGGEVAISDIVPFWKQVNAQLRDAVGRLSDADLTFSPAPGRPTIHDLILHIFIWEDFLIRQNLGHQMGTASGKIQGWFWKSEVPELAKNVGPTFPTVGSLLEAMDAVHASTRAFIEGFPPSDLGRTLETPSGPETVHHTLWYAREHTIHHRAQLFFRMRLAGRVPPEI</sequence>
<protein>
    <submittedName>
        <fullName evidence="5">DinB family protein</fullName>
    </submittedName>
</protein>
<feature type="domain" description="DinB-like" evidence="4">
    <location>
        <begin position="194"/>
        <end position="332"/>
    </location>
</feature>
<keyword evidence="2 3" id="KW-0479">Metal-binding</keyword>
<dbReference type="InterPro" id="IPR007837">
    <property type="entry name" value="DinB"/>
</dbReference>
<dbReference type="PANTHER" id="PTHR37302:SF3">
    <property type="entry name" value="DAMAGE-INDUCIBLE PROTEIN DINB"/>
    <property type="match status" value="1"/>
</dbReference>
<dbReference type="PANTHER" id="PTHR37302">
    <property type="entry name" value="SLR1116 PROTEIN"/>
    <property type="match status" value="1"/>
</dbReference>
<feature type="binding site" evidence="3">
    <location>
        <position position="141"/>
    </location>
    <ligand>
        <name>a divalent metal cation</name>
        <dbReference type="ChEBI" id="CHEBI:60240"/>
    </ligand>
</feature>